<dbReference type="OrthoDB" id="9764804at2"/>
<evidence type="ECO:0000313" key="12">
    <source>
        <dbReference type="Proteomes" id="UP000250462"/>
    </source>
</evidence>
<evidence type="ECO:0000256" key="3">
    <source>
        <dbReference type="ARBA" id="ARBA00023001"/>
    </source>
</evidence>
<evidence type="ECO:0000256" key="9">
    <source>
        <dbReference type="SAM" id="SignalP"/>
    </source>
</evidence>
<dbReference type="InterPro" id="IPR012291">
    <property type="entry name" value="CBM2_carb-bd_dom_sf"/>
</dbReference>
<dbReference type="InterPro" id="IPR001919">
    <property type="entry name" value="CBD2"/>
</dbReference>
<dbReference type="SUPFAM" id="SSF49384">
    <property type="entry name" value="Carbohydrate-binding domain"/>
    <property type="match status" value="1"/>
</dbReference>
<feature type="region of interest" description="Disordered" evidence="8">
    <location>
        <begin position="749"/>
        <end position="774"/>
    </location>
</feature>
<dbReference type="SMART" id="SM00637">
    <property type="entry name" value="CBD_II"/>
    <property type="match status" value="1"/>
</dbReference>
<dbReference type="InterPro" id="IPR008965">
    <property type="entry name" value="CBM2/CBM3_carb-bd_dom_sf"/>
</dbReference>
<keyword evidence="2" id="KW-0378">Hydrolase</keyword>
<dbReference type="CDD" id="cd15482">
    <property type="entry name" value="Sialidase_non-viral"/>
    <property type="match status" value="1"/>
</dbReference>
<keyword evidence="12" id="KW-1185">Reference proteome</keyword>
<dbReference type="EMBL" id="QMIG01000002">
    <property type="protein sequence ID" value="RAW18177.1"/>
    <property type="molecule type" value="Genomic_DNA"/>
</dbReference>
<evidence type="ECO:0000256" key="2">
    <source>
        <dbReference type="ARBA" id="ARBA00022801"/>
    </source>
</evidence>
<keyword evidence="4" id="KW-0119">Carbohydrate metabolism</keyword>
<keyword evidence="5" id="KW-0326">Glycosidase</keyword>
<feature type="chain" id="PRO_5016327689" evidence="9">
    <location>
        <begin position="25"/>
        <end position="881"/>
    </location>
</feature>
<dbReference type="Proteomes" id="UP000250462">
    <property type="component" value="Unassembled WGS sequence"/>
</dbReference>
<dbReference type="InterPro" id="IPR018366">
    <property type="entry name" value="CBM2_CS"/>
</dbReference>
<dbReference type="Gene3D" id="2.60.40.290">
    <property type="match status" value="1"/>
</dbReference>
<feature type="compositionally biased region" description="Pro residues" evidence="8">
    <location>
        <begin position="758"/>
        <end position="773"/>
    </location>
</feature>
<evidence type="ECO:0000313" key="11">
    <source>
        <dbReference type="EMBL" id="RAW18177.1"/>
    </source>
</evidence>
<protein>
    <submittedName>
        <fullName evidence="11">Xyloglucanase</fullName>
    </submittedName>
</protein>
<dbReference type="PROSITE" id="PS00561">
    <property type="entry name" value="CBM2_A"/>
    <property type="match status" value="1"/>
</dbReference>
<dbReference type="Pfam" id="PF00553">
    <property type="entry name" value="CBM_2"/>
    <property type="match status" value="1"/>
</dbReference>
<evidence type="ECO:0000259" key="10">
    <source>
        <dbReference type="PROSITE" id="PS51173"/>
    </source>
</evidence>
<feature type="region of interest" description="Disordered" evidence="8">
    <location>
        <begin position="862"/>
        <end position="881"/>
    </location>
</feature>
<gene>
    <name evidence="11" type="ORF">DPM12_03675</name>
</gene>
<dbReference type="Pfam" id="PF02012">
    <property type="entry name" value="BNR"/>
    <property type="match status" value="1"/>
</dbReference>
<keyword evidence="6" id="KW-0624">Polysaccharide degradation</keyword>
<keyword evidence="3" id="KW-0136">Cellulose degradation</keyword>
<dbReference type="RefSeq" id="WP_112257134.1">
    <property type="nucleotide sequence ID" value="NZ_QMIG01000002.1"/>
</dbReference>
<evidence type="ECO:0000256" key="6">
    <source>
        <dbReference type="ARBA" id="ARBA00023326"/>
    </source>
</evidence>
<evidence type="ECO:0000256" key="8">
    <source>
        <dbReference type="SAM" id="MobiDB-lite"/>
    </source>
</evidence>
<reference evidence="11 12" key="1">
    <citation type="submission" date="2018-06" db="EMBL/GenBank/DDBJ databases">
        <title>Phytoactinopolyspora halophila sp. nov., a novel halophilic actinomycete isolated from a saline soil in China.</title>
        <authorList>
            <person name="Tang S.-K."/>
        </authorList>
    </citation>
    <scope>NUCLEOTIDE SEQUENCE [LARGE SCALE GENOMIC DNA]</scope>
    <source>
        <strain evidence="11 12">YIM 96934</strain>
    </source>
</reference>
<feature type="signal peptide" evidence="9">
    <location>
        <begin position="1"/>
        <end position="24"/>
    </location>
</feature>
<name>A0A329R0V8_9ACTN</name>
<comment type="similarity">
    <text evidence="7">Belongs to the glycosyl hydrolase 74 family.</text>
</comment>
<dbReference type="Gene3D" id="2.130.10.10">
    <property type="entry name" value="YVTN repeat-like/Quinoprotein amine dehydrogenase"/>
    <property type="match status" value="2"/>
</dbReference>
<dbReference type="GO" id="GO:0030245">
    <property type="term" value="P:cellulose catabolic process"/>
    <property type="evidence" value="ECO:0007669"/>
    <property type="project" value="UniProtKB-KW"/>
</dbReference>
<dbReference type="AlphaFoldDB" id="A0A329R0V8"/>
<dbReference type="InterPro" id="IPR052025">
    <property type="entry name" value="Xyloglucanase_GH74"/>
</dbReference>
<dbReference type="PROSITE" id="PS51173">
    <property type="entry name" value="CBM2"/>
    <property type="match status" value="1"/>
</dbReference>
<dbReference type="GO" id="GO:0004553">
    <property type="term" value="F:hydrolase activity, hydrolyzing O-glycosyl compounds"/>
    <property type="evidence" value="ECO:0007669"/>
    <property type="project" value="InterPro"/>
</dbReference>
<dbReference type="GO" id="GO:0010411">
    <property type="term" value="P:xyloglucan metabolic process"/>
    <property type="evidence" value="ECO:0007669"/>
    <property type="project" value="TreeGrafter"/>
</dbReference>
<dbReference type="PANTHER" id="PTHR43739:SF2">
    <property type="entry name" value="OLIGOXYLOGLUCAN-REDUCING END-SPECIFIC XYLOGLUCANASE-RELATED"/>
    <property type="match status" value="1"/>
</dbReference>
<accession>A0A329R0V8</accession>
<dbReference type="GO" id="GO:0030247">
    <property type="term" value="F:polysaccharide binding"/>
    <property type="evidence" value="ECO:0007669"/>
    <property type="project" value="UniProtKB-UniRule"/>
</dbReference>
<keyword evidence="1 9" id="KW-0732">Signal</keyword>
<feature type="domain" description="CBM2" evidence="10">
    <location>
        <begin position="769"/>
        <end position="879"/>
    </location>
</feature>
<evidence type="ECO:0000256" key="5">
    <source>
        <dbReference type="ARBA" id="ARBA00023295"/>
    </source>
</evidence>
<evidence type="ECO:0000256" key="1">
    <source>
        <dbReference type="ARBA" id="ARBA00022729"/>
    </source>
</evidence>
<sequence length="881" mass="93885">MVTGTGIAAALAMVAAHLTVNATAAEDGAYEWENVEIVGGGFVPNIIFNATEPDLIYARTDVGGAYRWHEDSQHWEPLLDWIGWDEWGWNGVSSLATDPVDPDRLYVAAGMYTNDWDPNNGAILRSDDRGETWEASPLPFKLGGNMPGRGMGERLRVDPNDNSVVYFGAPEGNGLWRSTDSGVTWDPVESFPNPGGWSEDPDGPYGYLSHEPGVVWVTFDPRTGTPGEPTQTIYAGVADPDNTVYRSTDGGQSWHRLEDQPTGFMAQQGVLDEDGGYLYIATSDNGGPYAGDDGAVWRFDTATGEWTEITPLPFGGDDPYFGYAGLSIDRQDPDTIMVTGYSSWWPDTWIFRSTDRGETWQSFYDVSWPERDNHYTLDISAAPWLDFGGGQPEPPEETPKLGWMTQGLAIDPHDSDRMMYGTGATIYGTTNLTALDSGGSVDLRVMAHGLEETAANALVKPPGGDLLSGLGDIGGFRHTDLDQVPPSMHQQPYHDNTTSMDFAQGEPEWIVRVGDTGDDADDGTSHIGYSSDGGASWWPGSEPGGVTGGGSVAINADASGVVWSPDGAGVHYSTSVGGAFTPSTGVPDGAKVAADRVDPDTFYAYANGSFYVSDDAGETFTETATGVPDDGFVGFSAVPGSRGHVWLAGETGLLRSTDGGETFTPLPEITWAYNVGFGAPAPGASHPTVYTVATIDGVTGLFRSDDAGASWVRINDDEHQWGNMGAALTGDPEIYGRVYLGTNGRGVMYGEPDGTNPSPTPSPTPTPTTPGPPGECTVHYDIAGEWDGGFQGNVTVTNESGSAVDGWTLEWSFPADQQITQLWGGHYTQTGADVSVTDDGWNATIEPGDTVSFGFLASWDRSNPEPTEFTLDGQPCTSESG</sequence>
<evidence type="ECO:0000256" key="4">
    <source>
        <dbReference type="ARBA" id="ARBA00023277"/>
    </source>
</evidence>
<proteinExistence type="inferred from homology"/>
<dbReference type="InterPro" id="IPR015943">
    <property type="entry name" value="WD40/YVTN_repeat-like_dom_sf"/>
</dbReference>
<dbReference type="InterPro" id="IPR002860">
    <property type="entry name" value="BNR_rpt"/>
</dbReference>
<dbReference type="FunFam" id="2.130.10.10:FF:000534">
    <property type="entry name" value="Xyloglucanase Xgh74A"/>
    <property type="match status" value="1"/>
</dbReference>
<organism evidence="11 12">
    <name type="scientific">Phytoactinopolyspora halophila</name>
    <dbReference type="NCBI Taxonomy" id="1981511"/>
    <lineage>
        <taxon>Bacteria</taxon>
        <taxon>Bacillati</taxon>
        <taxon>Actinomycetota</taxon>
        <taxon>Actinomycetes</taxon>
        <taxon>Jiangellales</taxon>
        <taxon>Jiangellaceae</taxon>
        <taxon>Phytoactinopolyspora</taxon>
    </lineage>
</organism>
<comment type="caution">
    <text evidence="11">The sequence shown here is derived from an EMBL/GenBank/DDBJ whole genome shotgun (WGS) entry which is preliminary data.</text>
</comment>
<dbReference type="SUPFAM" id="SSF110296">
    <property type="entry name" value="Oligoxyloglucan reducing end-specific cellobiohydrolase"/>
    <property type="match status" value="2"/>
</dbReference>
<evidence type="ECO:0000256" key="7">
    <source>
        <dbReference type="ARBA" id="ARBA00037986"/>
    </source>
</evidence>
<dbReference type="PANTHER" id="PTHR43739">
    <property type="entry name" value="XYLOGLUCANASE (EUROFUNG)"/>
    <property type="match status" value="1"/>
</dbReference>